<feature type="transmembrane region" description="Helical" evidence="9">
    <location>
        <begin position="300"/>
        <end position="319"/>
    </location>
</feature>
<keyword evidence="8 9" id="KW-0472">Membrane</keyword>
<dbReference type="PANTHER" id="PTHR32507">
    <property type="entry name" value="NA(+)/H(+) ANTIPORTER 1"/>
    <property type="match status" value="1"/>
</dbReference>
<evidence type="ECO:0000259" key="10">
    <source>
        <dbReference type="Pfam" id="PF00999"/>
    </source>
</evidence>
<feature type="transmembrane region" description="Helical" evidence="9">
    <location>
        <begin position="12"/>
        <end position="30"/>
    </location>
</feature>
<evidence type="ECO:0000313" key="11">
    <source>
        <dbReference type="EMBL" id="EQD47894.1"/>
    </source>
</evidence>
<feature type="transmembrane region" description="Helical" evidence="9">
    <location>
        <begin position="37"/>
        <end position="55"/>
    </location>
</feature>
<evidence type="ECO:0000256" key="1">
    <source>
        <dbReference type="ARBA" id="ARBA00004651"/>
    </source>
</evidence>
<comment type="caution">
    <text evidence="11">The sequence shown here is derived from an EMBL/GenBank/DDBJ whole genome shotgun (WGS) entry which is preliminary data.</text>
</comment>
<keyword evidence="5 9" id="KW-0812">Transmembrane</keyword>
<evidence type="ECO:0000256" key="7">
    <source>
        <dbReference type="ARBA" id="ARBA00023065"/>
    </source>
</evidence>
<proteinExistence type="predicted"/>
<evidence type="ECO:0000256" key="4">
    <source>
        <dbReference type="ARBA" id="ARBA00022475"/>
    </source>
</evidence>
<evidence type="ECO:0000256" key="5">
    <source>
        <dbReference type="ARBA" id="ARBA00022692"/>
    </source>
</evidence>
<evidence type="ECO:0000256" key="3">
    <source>
        <dbReference type="ARBA" id="ARBA00022449"/>
    </source>
</evidence>
<feature type="transmembrane region" description="Helical" evidence="9">
    <location>
        <begin position="325"/>
        <end position="343"/>
    </location>
</feature>
<dbReference type="GO" id="GO:0005886">
    <property type="term" value="C:plasma membrane"/>
    <property type="evidence" value="ECO:0007669"/>
    <property type="project" value="UniProtKB-SubCell"/>
</dbReference>
<feature type="transmembrane region" description="Helical" evidence="9">
    <location>
        <begin position="97"/>
        <end position="121"/>
    </location>
</feature>
<comment type="subcellular location">
    <subcellularLocation>
        <location evidence="1">Cell membrane</location>
        <topology evidence="1">Multi-pass membrane protein</topology>
    </subcellularLocation>
</comment>
<name>T1B4Y9_9ZZZZ</name>
<sequence>MSVLMIDVNAAFIFFSALVFFGFILNALFTKIKIANILPLMLIGLLLGPVLHVVSTSSNSIIARLTPVITATAIAFILFRVGLGIDFNSLKRVLTRATLFTFTVTAVSGIILGAIALYIFGWNVEEAFIFGFALAGPSTLILPIVVSLTKINEDLKTTLIYEAVTSDVLTLIVPLVLFEILITSNVGAGFVAVLVFSTIFGSIFAAVVSALLWLYILNRFKEYSKSYGWMLTIAMVVATYGFTQSIGFNGAMTVFVFGLLIANIGSRKIEVDAKHNINFLEKYFSAPEIIKDIRDYQNQIVFFVSTFFFVYLGMLFTISGASVSLVIFALLVSILILPIRYMFIPMIKEM</sequence>
<dbReference type="PANTHER" id="PTHR32507:SF0">
    <property type="entry name" value="NA(+)_H(+) ANTIPORTER 2-RELATED"/>
    <property type="match status" value="1"/>
</dbReference>
<evidence type="ECO:0000256" key="2">
    <source>
        <dbReference type="ARBA" id="ARBA00022448"/>
    </source>
</evidence>
<feature type="transmembrane region" description="Helical" evidence="9">
    <location>
        <begin position="188"/>
        <end position="214"/>
    </location>
</feature>
<dbReference type="AlphaFoldDB" id="T1B4Y9"/>
<dbReference type="InterPro" id="IPR038770">
    <property type="entry name" value="Na+/solute_symporter_sf"/>
</dbReference>
<keyword evidence="4" id="KW-1003">Cell membrane</keyword>
<gene>
    <name evidence="11" type="ORF">B2A_08236</name>
</gene>
<keyword evidence="2" id="KW-0813">Transport</keyword>
<dbReference type="GO" id="GO:1902600">
    <property type="term" value="P:proton transmembrane transport"/>
    <property type="evidence" value="ECO:0007669"/>
    <property type="project" value="InterPro"/>
</dbReference>
<dbReference type="InterPro" id="IPR006153">
    <property type="entry name" value="Cation/H_exchanger_TM"/>
</dbReference>
<evidence type="ECO:0000256" key="6">
    <source>
        <dbReference type="ARBA" id="ARBA00022989"/>
    </source>
</evidence>
<dbReference type="EMBL" id="AUZZ01005923">
    <property type="protein sequence ID" value="EQD47894.1"/>
    <property type="molecule type" value="Genomic_DNA"/>
</dbReference>
<keyword evidence="3" id="KW-0050">Antiport</keyword>
<reference evidence="11" key="2">
    <citation type="journal article" date="2014" name="ISME J.">
        <title>Microbial stratification in low pH oxic and suboxic macroscopic growths along an acid mine drainage.</title>
        <authorList>
            <person name="Mendez-Garcia C."/>
            <person name="Mesa V."/>
            <person name="Sprenger R.R."/>
            <person name="Richter M."/>
            <person name="Diez M.S."/>
            <person name="Solano J."/>
            <person name="Bargiela R."/>
            <person name="Golyshina O.V."/>
            <person name="Manteca A."/>
            <person name="Ramos J.L."/>
            <person name="Gallego J.R."/>
            <person name="Llorente I."/>
            <person name="Martins Dos Santos V.A."/>
            <person name="Jensen O.N."/>
            <person name="Pelaez A.I."/>
            <person name="Sanchez J."/>
            <person name="Ferrer M."/>
        </authorList>
    </citation>
    <scope>NUCLEOTIDE SEQUENCE</scope>
</reference>
<dbReference type="Gene3D" id="1.20.1530.20">
    <property type="match status" value="1"/>
</dbReference>
<dbReference type="Pfam" id="PF00999">
    <property type="entry name" value="Na_H_Exchanger"/>
    <property type="match status" value="1"/>
</dbReference>
<evidence type="ECO:0000256" key="9">
    <source>
        <dbReference type="SAM" id="Phobius"/>
    </source>
</evidence>
<feature type="transmembrane region" description="Helical" evidence="9">
    <location>
        <begin position="160"/>
        <end position="182"/>
    </location>
</feature>
<reference evidence="11" key="1">
    <citation type="submission" date="2013-08" db="EMBL/GenBank/DDBJ databases">
        <authorList>
            <person name="Mendez C."/>
            <person name="Richter M."/>
            <person name="Ferrer M."/>
            <person name="Sanchez J."/>
        </authorList>
    </citation>
    <scope>NUCLEOTIDE SEQUENCE</scope>
</reference>
<feature type="transmembrane region" description="Helical" evidence="9">
    <location>
        <begin position="248"/>
        <end position="265"/>
    </location>
</feature>
<feature type="non-terminal residue" evidence="11">
    <location>
        <position position="350"/>
    </location>
</feature>
<dbReference type="GO" id="GO:0015297">
    <property type="term" value="F:antiporter activity"/>
    <property type="evidence" value="ECO:0007669"/>
    <property type="project" value="UniProtKB-KW"/>
</dbReference>
<protein>
    <submittedName>
        <fullName evidence="11">Sodium/hydrogen exchanger</fullName>
    </submittedName>
</protein>
<accession>T1B4Y9</accession>
<feature type="transmembrane region" description="Helical" evidence="9">
    <location>
        <begin position="226"/>
        <end position="242"/>
    </location>
</feature>
<keyword evidence="7" id="KW-0406">Ion transport</keyword>
<keyword evidence="6 9" id="KW-1133">Transmembrane helix</keyword>
<feature type="transmembrane region" description="Helical" evidence="9">
    <location>
        <begin position="61"/>
        <end position="85"/>
    </location>
</feature>
<evidence type="ECO:0000256" key="8">
    <source>
        <dbReference type="ARBA" id="ARBA00023136"/>
    </source>
</evidence>
<feature type="domain" description="Cation/H+ exchanger transmembrane" evidence="10">
    <location>
        <begin position="22"/>
        <end position="340"/>
    </location>
</feature>
<organism evidence="11">
    <name type="scientific">mine drainage metagenome</name>
    <dbReference type="NCBI Taxonomy" id="410659"/>
    <lineage>
        <taxon>unclassified sequences</taxon>
        <taxon>metagenomes</taxon>
        <taxon>ecological metagenomes</taxon>
    </lineage>
</organism>
<feature type="transmembrane region" description="Helical" evidence="9">
    <location>
        <begin position="127"/>
        <end position="148"/>
    </location>
</feature>